<sequence>MEKQDMKVLNEGNENLKSQEDNSKEVPTVMDIHEHDNTEMNEVSTHSAKENAMPQTMMQETDLDTKYFEELEMIEKLDDCEMYEKSIINYNALLLSSLLESENPLIWNGWPNADEYVKKWLKCPIDMEIKLKSTARLESSKESLVGLENWFETSVDEEMWQVPWAFEQDEVMFGWIWNTHTETA</sequence>
<accession>A0A8S0T3S3</accession>
<protein>
    <submittedName>
        <fullName evidence="2">Uncharacterized protein</fullName>
    </submittedName>
</protein>
<dbReference type="EMBL" id="CACTIH010005635">
    <property type="protein sequence ID" value="CAA2999482.1"/>
    <property type="molecule type" value="Genomic_DNA"/>
</dbReference>
<evidence type="ECO:0000313" key="2">
    <source>
        <dbReference type="EMBL" id="CAA2999482.1"/>
    </source>
</evidence>
<comment type="caution">
    <text evidence="2">The sequence shown here is derived from an EMBL/GenBank/DDBJ whole genome shotgun (WGS) entry which is preliminary data.</text>
</comment>
<dbReference type="Proteomes" id="UP000594638">
    <property type="component" value="Unassembled WGS sequence"/>
</dbReference>
<evidence type="ECO:0000313" key="3">
    <source>
        <dbReference type="Proteomes" id="UP000594638"/>
    </source>
</evidence>
<dbReference type="Gramene" id="OE9A018516T1">
    <property type="protein sequence ID" value="OE9A018516C1"/>
    <property type="gene ID" value="OE9A018516"/>
</dbReference>
<organism evidence="2 3">
    <name type="scientific">Olea europaea subsp. europaea</name>
    <dbReference type="NCBI Taxonomy" id="158383"/>
    <lineage>
        <taxon>Eukaryota</taxon>
        <taxon>Viridiplantae</taxon>
        <taxon>Streptophyta</taxon>
        <taxon>Embryophyta</taxon>
        <taxon>Tracheophyta</taxon>
        <taxon>Spermatophyta</taxon>
        <taxon>Magnoliopsida</taxon>
        <taxon>eudicotyledons</taxon>
        <taxon>Gunneridae</taxon>
        <taxon>Pentapetalae</taxon>
        <taxon>asterids</taxon>
        <taxon>lamiids</taxon>
        <taxon>Lamiales</taxon>
        <taxon>Oleaceae</taxon>
        <taxon>Oleeae</taxon>
        <taxon>Olea</taxon>
    </lineage>
</organism>
<keyword evidence="3" id="KW-1185">Reference proteome</keyword>
<proteinExistence type="predicted"/>
<reference evidence="2 3" key="1">
    <citation type="submission" date="2019-12" db="EMBL/GenBank/DDBJ databases">
        <authorList>
            <person name="Alioto T."/>
            <person name="Alioto T."/>
            <person name="Gomez Garrido J."/>
        </authorList>
    </citation>
    <scope>NUCLEOTIDE SEQUENCE [LARGE SCALE GENOMIC DNA]</scope>
</reference>
<dbReference type="AlphaFoldDB" id="A0A8S0T3S3"/>
<feature type="region of interest" description="Disordered" evidence="1">
    <location>
        <begin position="1"/>
        <end position="24"/>
    </location>
</feature>
<gene>
    <name evidence="2" type="ORF">OLEA9_A018516</name>
</gene>
<name>A0A8S0T3S3_OLEEU</name>
<evidence type="ECO:0000256" key="1">
    <source>
        <dbReference type="SAM" id="MobiDB-lite"/>
    </source>
</evidence>